<feature type="region of interest" description="Disordered" evidence="1">
    <location>
        <begin position="307"/>
        <end position="336"/>
    </location>
</feature>
<accession>A0ABU6QA47</accession>
<feature type="region of interest" description="Disordered" evidence="1">
    <location>
        <begin position="77"/>
        <end position="101"/>
    </location>
</feature>
<feature type="region of interest" description="Disordered" evidence="1">
    <location>
        <begin position="184"/>
        <end position="220"/>
    </location>
</feature>
<comment type="caution">
    <text evidence="2">The sequence shown here is derived from an EMBL/GenBank/DDBJ whole genome shotgun (WGS) entry which is preliminary data.</text>
</comment>
<gene>
    <name evidence="2" type="ORF">PIB30_022075</name>
</gene>
<protein>
    <submittedName>
        <fullName evidence="2">Uncharacterized protein</fullName>
    </submittedName>
</protein>
<proteinExistence type="predicted"/>
<name>A0ABU6QA47_9FABA</name>
<evidence type="ECO:0000256" key="1">
    <source>
        <dbReference type="SAM" id="MobiDB-lite"/>
    </source>
</evidence>
<feature type="compositionally biased region" description="Polar residues" evidence="1">
    <location>
        <begin position="313"/>
        <end position="322"/>
    </location>
</feature>
<reference evidence="2 3" key="1">
    <citation type="journal article" date="2023" name="Plants (Basel)">
        <title>Bridging the Gap: Combining Genomics and Transcriptomics Approaches to Understand Stylosanthes scabra, an Orphan Legume from the Brazilian Caatinga.</title>
        <authorList>
            <person name="Ferreira-Neto J.R.C."/>
            <person name="da Silva M.D."/>
            <person name="Binneck E."/>
            <person name="de Melo N.F."/>
            <person name="da Silva R.H."/>
            <person name="de Melo A.L.T.M."/>
            <person name="Pandolfi V."/>
            <person name="Bustamante F.O."/>
            <person name="Brasileiro-Vidal A.C."/>
            <person name="Benko-Iseppon A.M."/>
        </authorList>
    </citation>
    <scope>NUCLEOTIDE SEQUENCE [LARGE SCALE GENOMIC DNA]</scope>
    <source>
        <tissue evidence="2">Leaves</tissue>
    </source>
</reference>
<dbReference type="EMBL" id="JASCZI010000074">
    <property type="protein sequence ID" value="MED6108266.1"/>
    <property type="molecule type" value="Genomic_DNA"/>
</dbReference>
<sequence length="473" mass="52203">MPIYHDYHGDVKSSNISTWDKIQISLKCLLPSYEPILCDSPVVSSFLSTQQICADFPQTYSRIITAMNQFIQEEQADPAVESNLAENVEESENSNSATPDPAIQNSEYEIDEGDAAIIQNTHLVTDSSSFQHYRSRNSNVAEKTKFHQSDSEFSIEIHEGKIGIQYSNSTLSELENEATKNLELTKNTKPDLNSDRSQFQRQEDEDEDEFYERSTYQGCDDRSKMVAMQQPPPEPPDSYSFEVGDGEPPDLHSIAVGECKPESAVDDDMADQKRSSCVGKGTGAAFQSAEVGAFADDKESLTEGVVTGAEDSASLTGTVKNLQDSDRDRRLSGGQRPQRRRVFPFFGKPPILLTAVLPWNCEEEWCTAEAKKRARQKDTLFDIRNNEKEGKESLSVAEATYSGADAAGRGGAPWKGCRVEVVTFDSEYGDGGAIGRGGFTVATRGALEAASGCCRGAFLFCNQNDWEIMNPNW</sequence>
<dbReference type="Proteomes" id="UP001341840">
    <property type="component" value="Unassembled WGS sequence"/>
</dbReference>
<evidence type="ECO:0000313" key="3">
    <source>
        <dbReference type="Proteomes" id="UP001341840"/>
    </source>
</evidence>
<organism evidence="2 3">
    <name type="scientific">Stylosanthes scabra</name>
    <dbReference type="NCBI Taxonomy" id="79078"/>
    <lineage>
        <taxon>Eukaryota</taxon>
        <taxon>Viridiplantae</taxon>
        <taxon>Streptophyta</taxon>
        <taxon>Embryophyta</taxon>
        <taxon>Tracheophyta</taxon>
        <taxon>Spermatophyta</taxon>
        <taxon>Magnoliopsida</taxon>
        <taxon>eudicotyledons</taxon>
        <taxon>Gunneridae</taxon>
        <taxon>Pentapetalae</taxon>
        <taxon>rosids</taxon>
        <taxon>fabids</taxon>
        <taxon>Fabales</taxon>
        <taxon>Fabaceae</taxon>
        <taxon>Papilionoideae</taxon>
        <taxon>50 kb inversion clade</taxon>
        <taxon>dalbergioids sensu lato</taxon>
        <taxon>Dalbergieae</taxon>
        <taxon>Pterocarpus clade</taxon>
        <taxon>Stylosanthes</taxon>
    </lineage>
</organism>
<evidence type="ECO:0000313" key="2">
    <source>
        <dbReference type="EMBL" id="MED6108266.1"/>
    </source>
</evidence>
<keyword evidence="3" id="KW-1185">Reference proteome</keyword>